<gene>
    <name evidence="5" type="ORF">AVEN_218506_1</name>
</gene>
<dbReference type="PROSITE" id="PS00233">
    <property type="entry name" value="CHIT_BIND_RR_1"/>
    <property type="match status" value="1"/>
</dbReference>
<accession>A0A4Y2I732</accession>
<dbReference type="PRINTS" id="PR00947">
    <property type="entry name" value="CUTICLE"/>
</dbReference>
<feature type="chain" id="PRO_5021246741" evidence="4">
    <location>
        <begin position="22"/>
        <end position="125"/>
    </location>
</feature>
<evidence type="ECO:0000256" key="1">
    <source>
        <dbReference type="ARBA" id="ARBA00002980"/>
    </source>
</evidence>
<sequence length="125" mass="13713">MSLIAYSSLCFAVVFFVSITAGPVIPGPNQIPYGRPEEIESPKPYEWAYAMDDGNGTLQHRQEIANEHGAVKGKYGYTDPNGNYREVEYNADENGYHVKILSNEPGITNQNSADVVYVVKGIPSA</sequence>
<keyword evidence="2 3" id="KW-0193">Cuticle</keyword>
<dbReference type="OrthoDB" id="6413139at2759"/>
<dbReference type="GO" id="GO:0008010">
    <property type="term" value="F:structural constituent of chitin-based larval cuticle"/>
    <property type="evidence" value="ECO:0007669"/>
    <property type="project" value="TreeGrafter"/>
</dbReference>
<protein>
    <submittedName>
        <fullName evidence="5">Uncharacterized protein</fullName>
    </submittedName>
</protein>
<evidence type="ECO:0000313" key="6">
    <source>
        <dbReference type="Proteomes" id="UP000499080"/>
    </source>
</evidence>
<dbReference type="Proteomes" id="UP000499080">
    <property type="component" value="Unassembled WGS sequence"/>
</dbReference>
<evidence type="ECO:0000256" key="4">
    <source>
        <dbReference type="SAM" id="SignalP"/>
    </source>
</evidence>
<organism evidence="5 6">
    <name type="scientific">Araneus ventricosus</name>
    <name type="common">Orbweaver spider</name>
    <name type="synonym">Epeira ventricosa</name>
    <dbReference type="NCBI Taxonomy" id="182803"/>
    <lineage>
        <taxon>Eukaryota</taxon>
        <taxon>Metazoa</taxon>
        <taxon>Ecdysozoa</taxon>
        <taxon>Arthropoda</taxon>
        <taxon>Chelicerata</taxon>
        <taxon>Arachnida</taxon>
        <taxon>Araneae</taxon>
        <taxon>Araneomorphae</taxon>
        <taxon>Entelegynae</taxon>
        <taxon>Araneoidea</taxon>
        <taxon>Araneidae</taxon>
        <taxon>Araneus</taxon>
    </lineage>
</organism>
<keyword evidence="4" id="KW-0732">Signal</keyword>
<dbReference type="PROSITE" id="PS51155">
    <property type="entry name" value="CHIT_BIND_RR_2"/>
    <property type="match status" value="1"/>
</dbReference>
<evidence type="ECO:0000313" key="5">
    <source>
        <dbReference type="EMBL" id="GBM73527.1"/>
    </source>
</evidence>
<dbReference type="GO" id="GO:0062129">
    <property type="term" value="C:chitin-based extracellular matrix"/>
    <property type="evidence" value="ECO:0007669"/>
    <property type="project" value="TreeGrafter"/>
</dbReference>
<dbReference type="Pfam" id="PF00379">
    <property type="entry name" value="Chitin_bind_4"/>
    <property type="match status" value="1"/>
</dbReference>
<evidence type="ECO:0000256" key="3">
    <source>
        <dbReference type="PROSITE-ProRule" id="PRU00497"/>
    </source>
</evidence>
<dbReference type="AlphaFoldDB" id="A0A4Y2I732"/>
<dbReference type="EMBL" id="BGPR01002444">
    <property type="protein sequence ID" value="GBM73527.1"/>
    <property type="molecule type" value="Genomic_DNA"/>
</dbReference>
<keyword evidence="6" id="KW-1185">Reference proteome</keyword>
<comment type="function">
    <text evidence="1">Component of the rigid cuticle of the spider.</text>
</comment>
<dbReference type="InterPro" id="IPR050468">
    <property type="entry name" value="Cuticle_Struct_Prot"/>
</dbReference>
<proteinExistence type="predicted"/>
<dbReference type="InterPro" id="IPR031311">
    <property type="entry name" value="CHIT_BIND_RR_consensus"/>
</dbReference>
<dbReference type="PANTHER" id="PTHR10380">
    <property type="entry name" value="CUTICLE PROTEIN"/>
    <property type="match status" value="1"/>
</dbReference>
<feature type="signal peptide" evidence="4">
    <location>
        <begin position="1"/>
        <end position="21"/>
    </location>
</feature>
<comment type="caution">
    <text evidence="5">The sequence shown here is derived from an EMBL/GenBank/DDBJ whole genome shotgun (WGS) entry which is preliminary data.</text>
</comment>
<evidence type="ECO:0000256" key="2">
    <source>
        <dbReference type="ARBA" id="ARBA00022460"/>
    </source>
</evidence>
<reference evidence="5 6" key="1">
    <citation type="journal article" date="2019" name="Sci. Rep.">
        <title>Orb-weaving spider Araneus ventricosus genome elucidates the spidroin gene catalogue.</title>
        <authorList>
            <person name="Kono N."/>
            <person name="Nakamura H."/>
            <person name="Ohtoshi R."/>
            <person name="Moran D.A.P."/>
            <person name="Shinohara A."/>
            <person name="Yoshida Y."/>
            <person name="Fujiwara M."/>
            <person name="Mori M."/>
            <person name="Tomita M."/>
            <person name="Arakawa K."/>
        </authorList>
    </citation>
    <scope>NUCLEOTIDE SEQUENCE [LARGE SCALE GENOMIC DNA]</scope>
</reference>
<name>A0A4Y2I732_ARAVE</name>
<dbReference type="InterPro" id="IPR000618">
    <property type="entry name" value="Insect_cuticle"/>
</dbReference>